<dbReference type="InterPro" id="IPR050119">
    <property type="entry name" value="CCR1-9-like"/>
</dbReference>
<evidence type="ECO:0000313" key="11">
    <source>
        <dbReference type="Proteomes" id="UP001434883"/>
    </source>
</evidence>
<keyword evidence="2 8" id="KW-0812">Transmembrane</keyword>
<keyword evidence="3 8" id="KW-1133">Transmembrane helix</keyword>
<dbReference type="EMBL" id="JAHRIN010025221">
    <property type="protein sequence ID" value="MEQ2199291.1"/>
    <property type="molecule type" value="Genomic_DNA"/>
</dbReference>
<dbReference type="PROSITE" id="PS50262">
    <property type="entry name" value="G_PROTEIN_RECEP_F1_2"/>
    <property type="match status" value="1"/>
</dbReference>
<dbReference type="Gene3D" id="1.20.1070.10">
    <property type="entry name" value="Rhodopsin 7-helix transmembrane proteins"/>
    <property type="match status" value="1"/>
</dbReference>
<dbReference type="InterPro" id="IPR000276">
    <property type="entry name" value="GPCR_Rhodpsn"/>
</dbReference>
<gene>
    <name evidence="10" type="ORF">XENOCAPTIV_002196</name>
</gene>
<evidence type="ECO:0000256" key="6">
    <source>
        <dbReference type="ARBA" id="ARBA00023170"/>
    </source>
</evidence>
<keyword evidence="6" id="KW-0675">Receptor</keyword>
<dbReference type="SUPFAM" id="SSF81321">
    <property type="entry name" value="Family A G protein-coupled receptor-like"/>
    <property type="match status" value="1"/>
</dbReference>
<evidence type="ECO:0000256" key="7">
    <source>
        <dbReference type="ARBA" id="ARBA00023224"/>
    </source>
</evidence>
<feature type="transmembrane region" description="Helical" evidence="8">
    <location>
        <begin position="52"/>
        <end position="71"/>
    </location>
</feature>
<feature type="transmembrane region" description="Helical" evidence="8">
    <location>
        <begin position="83"/>
        <end position="101"/>
    </location>
</feature>
<accession>A0ABV0QTX7</accession>
<evidence type="ECO:0000313" key="10">
    <source>
        <dbReference type="EMBL" id="MEQ2199291.1"/>
    </source>
</evidence>
<evidence type="ECO:0000259" key="9">
    <source>
        <dbReference type="PROSITE" id="PS50262"/>
    </source>
</evidence>
<sequence length="133" mass="15573">MSRLNQSLLLNLAISDLLCLLTLPPWIYSLLFGWKFDPVACKRLACLVYCSVYGRLLTVTGLSIQRYLVVVRQRRCHLVRRRMLLFMLWLTAVILSIPGLVNRNLQLCYFRVLAFTKRLARQPFSVINRQPNF</sequence>
<name>A0ABV0QTX7_9TELE</name>
<keyword evidence="4" id="KW-0297">G-protein coupled receptor</keyword>
<feature type="transmembrane region" description="Helical" evidence="8">
    <location>
        <begin position="12"/>
        <end position="32"/>
    </location>
</feature>
<protein>
    <recommendedName>
        <fullName evidence="9">G-protein coupled receptors family 1 profile domain-containing protein</fullName>
    </recommendedName>
</protein>
<evidence type="ECO:0000256" key="2">
    <source>
        <dbReference type="ARBA" id="ARBA00022692"/>
    </source>
</evidence>
<dbReference type="InterPro" id="IPR017452">
    <property type="entry name" value="GPCR_Rhodpsn_7TM"/>
</dbReference>
<proteinExistence type="predicted"/>
<dbReference type="Proteomes" id="UP001434883">
    <property type="component" value="Unassembled WGS sequence"/>
</dbReference>
<keyword evidence="7" id="KW-0807">Transducer</keyword>
<evidence type="ECO:0000256" key="1">
    <source>
        <dbReference type="ARBA" id="ARBA00004370"/>
    </source>
</evidence>
<organism evidence="10 11">
    <name type="scientific">Xenoophorus captivus</name>
    <dbReference type="NCBI Taxonomy" id="1517983"/>
    <lineage>
        <taxon>Eukaryota</taxon>
        <taxon>Metazoa</taxon>
        <taxon>Chordata</taxon>
        <taxon>Craniata</taxon>
        <taxon>Vertebrata</taxon>
        <taxon>Euteleostomi</taxon>
        <taxon>Actinopterygii</taxon>
        <taxon>Neopterygii</taxon>
        <taxon>Teleostei</taxon>
        <taxon>Neoteleostei</taxon>
        <taxon>Acanthomorphata</taxon>
        <taxon>Ovalentaria</taxon>
        <taxon>Atherinomorphae</taxon>
        <taxon>Cyprinodontiformes</taxon>
        <taxon>Goodeidae</taxon>
        <taxon>Xenoophorus</taxon>
    </lineage>
</organism>
<keyword evidence="5 8" id="KW-0472">Membrane</keyword>
<dbReference type="Pfam" id="PF00001">
    <property type="entry name" value="7tm_1"/>
    <property type="match status" value="1"/>
</dbReference>
<dbReference type="PRINTS" id="PR00237">
    <property type="entry name" value="GPCRRHODOPSN"/>
</dbReference>
<evidence type="ECO:0000256" key="8">
    <source>
        <dbReference type="SAM" id="Phobius"/>
    </source>
</evidence>
<evidence type="ECO:0000256" key="3">
    <source>
        <dbReference type="ARBA" id="ARBA00022989"/>
    </source>
</evidence>
<evidence type="ECO:0000256" key="4">
    <source>
        <dbReference type="ARBA" id="ARBA00023040"/>
    </source>
</evidence>
<feature type="domain" description="G-protein coupled receptors family 1 profile" evidence="9">
    <location>
        <begin position="1"/>
        <end position="133"/>
    </location>
</feature>
<comment type="subcellular location">
    <subcellularLocation>
        <location evidence="1">Membrane</location>
    </subcellularLocation>
</comment>
<evidence type="ECO:0000256" key="5">
    <source>
        <dbReference type="ARBA" id="ARBA00023136"/>
    </source>
</evidence>
<dbReference type="PANTHER" id="PTHR10489:SF946">
    <property type="entry name" value="LEUKOTRIENE B4 RECEPTOR 1-LIKE"/>
    <property type="match status" value="1"/>
</dbReference>
<dbReference type="PANTHER" id="PTHR10489">
    <property type="entry name" value="CELL ADHESION MOLECULE"/>
    <property type="match status" value="1"/>
</dbReference>
<keyword evidence="11" id="KW-1185">Reference proteome</keyword>
<reference evidence="10 11" key="1">
    <citation type="submission" date="2021-06" db="EMBL/GenBank/DDBJ databases">
        <authorList>
            <person name="Palmer J.M."/>
        </authorList>
    </citation>
    <scope>NUCLEOTIDE SEQUENCE [LARGE SCALE GENOMIC DNA]</scope>
    <source>
        <strain evidence="10 11">XC_2019</strain>
        <tissue evidence="10">Muscle</tissue>
    </source>
</reference>
<comment type="caution">
    <text evidence="10">The sequence shown here is derived from an EMBL/GenBank/DDBJ whole genome shotgun (WGS) entry which is preliminary data.</text>
</comment>